<evidence type="ECO:0000313" key="2">
    <source>
        <dbReference type="Proteomes" id="UP000001396"/>
    </source>
</evidence>
<dbReference type="AlphaFoldDB" id="D3BU01"/>
<comment type="caution">
    <text evidence="1">The sequence shown here is derived from an EMBL/GenBank/DDBJ whole genome shotgun (WGS) entry which is preliminary data.</text>
</comment>
<sequence length="65" mass="7146">MNNINLINIHMAMDYYNEQYKSKIGKDAIQAGASIKNPLKSVDISLSDTQGGNYTNSLKAIGKIQ</sequence>
<protein>
    <submittedName>
        <fullName evidence="1">Uncharacterized protein</fullName>
    </submittedName>
</protein>
<accession>D3BU01</accession>
<dbReference type="RefSeq" id="XP_020427321.1">
    <property type="nucleotide sequence ID" value="XM_020582018.1"/>
</dbReference>
<name>D3BU01_HETP5</name>
<keyword evidence="2" id="KW-1185">Reference proteome</keyword>
<reference evidence="1 2" key="1">
    <citation type="journal article" date="2011" name="Genome Res.">
        <title>Phylogeny-wide analysis of social amoeba genomes highlights ancient origins for complex intercellular communication.</title>
        <authorList>
            <person name="Heidel A.J."/>
            <person name="Lawal H.M."/>
            <person name="Felder M."/>
            <person name="Schilde C."/>
            <person name="Helps N.R."/>
            <person name="Tunggal B."/>
            <person name="Rivero F."/>
            <person name="John U."/>
            <person name="Schleicher M."/>
            <person name="Eichinger L."/>
            <person name="Platzer M."/>
            <person name="Noegel A.A."/>
            <person name="Schaap P."/>
            <person name="Gloeckner G."/>
        </authorList>
    </citation>
    <scope>NUCLEOTIDE SEQUENCE [LARGE SCALE GENOMIC DNA]</scope>
    <source>
        <strain evidence="2">ATCC 26659 / Pp 5 / PN500</strain>
    </source>
</reference>
<organism evidence="1 2">
    <name type="scientific">Heterostelium pallidum (strain ATCC 26659 / Pp 5 / PN500)</name>
    <name type="common">Cellular slime mold</name>
    <name type="synonym">Polysphondylium pallidum</name>
    <dbReference type="NCBI Taxonomy" id="670386"/>
    <lineage>
        <taxon>Eukaryota</taxon>
        <taxon>Amoebozoa</taxon>
        <taxon>Evosea</taxon>
        <taxon>Eumycetozoa</taxon>
        <taxon>Dictyostelia</taxon>
        <taxon>Acytosteliales</taxon>
        <taxon>Acytosteliaceae</taxon>
        <taxon>Heterostelium</taxon>
    </lineage>
</organism>
<dbReference type="InParanoid" id="D3BU01"/>
<dbReference type="Proteomes" id="UP000001396">
    <property type="component" value="Unassembled WGS sequence"/>
</dbReference>
<gene>
    <name evidence="1" type="ORF">PPL_11261</name>
</gene>
<proteinExistence type="predicted"/>
<dbReference type="GeneID" id="31366729"/>
<dbReference type="EMBL" id="ADBJ01000056">
    <property type="protein sequence ID" value="EFA75187.1"/>
    <property type="molecule type" value="Genomic_DNA"/>
</dbReference>
<evidence type="ECO:0000313" key="1">
    <source>
        <dbReference type="EMBL" id="EFA75187.1"/>
    </source>
</evidence>